<comment type="caution">
    <text evidence="1">The sequence shown here is derived from an EMBL/GenBank/DDBJ whole genome shotgun (WGS) entry which is preliminary data.</text>
</comment>
<dbReference type="OrthoDB" id="2066332at2"/>
<evidence type="ECO:0000313" key="2">
    <source>
        <dbReference type="Proteomes" id="UP000292927"/>
    </source>
</evidence>
<evidence type="ECO:0000313" key="1">
    <source>
        <dbReference type="EMBL" id="RZT02931.1"/>
    </source>
</evidence>
<proteinExistence type="predicted"/>
<dbReference type="AlphaFoldDB" id="A0A4Q7PPJ5"/>
<sequence>MLEKSERVPVRKAAEMIGCRPSEIHYRMLQGEWDLGVVVKAVPPAQRNRYLIFRDKLYRFMGKEITCSD</sequence>
<gene>
    <name evidence="1" type="ORF">EV209_1061</name>
</gene>
<accession>A0A4Q7PPJ5</accession>
<name>A0A4Q7PPJ5_9FIRM</name>
<organism evidence="1 2">
    <name type="scientific">Cuneatibacter caecimuris</name>
    <dbReference type="NCBI Taxonomy" id="1796618"/>
    <lineage>
        <taxon>Bacteria</taxon>
        <taxon>Bacillati</taxon>
        <taxon>Bacillota</taxon>
        <taxon>Clostridia</taxon>
        <taxon>Lachnospirales</taxon>
        <taxon>Lachnospiraceae</taxon>
        <taxon>Cuneatibacter</taxon>
    </lineage>
</organism>
<dbReference type="RefSeq" id="WP_130433722.1">
    <property type="nucleotide sequence ID" value="NZ_SGXF01000001.1"/>
</dbReference>
<keyword evidence="2" id="KW-1185">Reference proteome</keyword>
<dbReference type="EMBL" id="SGXF01000001">
    <property type="protein sequence ID" value="RZT02931.1"/>
    <property type="molecule type" value="Genomic_DNA"/>
</dbReference>
<reference evidence="1 2" key="1">
    <citation type="submission" date="2019-02" db="EMBL/GenBank/DDBJ databases">
        <title>Genomic Encyclopedia of Type Strains, Phase IV (KMG-IV): sequencing the most valuable type-strain genomes for metagenomic binning, comparative biology and taxonomic classification.</title>
        <authorList>
            <person name="Goeker M."/>
        </authorList>
    </citation>
    <scope>NUCLEOTIDE SEQUENCE [LARGE SCALE GENOMIC DNA]</scope>
    <source>
        <strain evidence="1 2">DSM 29486</strain>
    </source>
</reference>
<protein>
    <submittedName>
        <fullName evidence="1">Uncharacterized protein</fullName>
    </submittedName>
</protein>
<dbReference type="Proteomes" id="UP000292927">
    <property type="component" value="Unassembled WGS sequence"/>
</dbReference>